<dbReference type="Pfam" id="PF02005">
    <property type="entry name" value="TRM"/>
    <property type="match status" value="1"/>
</dbReference>
<keyword evidence="2 8" id="KW-0489">Methyltransferase</keyword>
<protein>
    <recommendedName>
        <fullName evidence="7 8">tRNA (guanine(26)-N(2))-dimethyltransferase</fullName>
        <ecNumber evidence="7 8">2.1.1.216</ecNumber>
    </recommendedName>
    <alternativeName>
        <fullName evidence="8">tRNA 2,2-dimethylguanosine-26 methyltransferase</fullName>
    </alternativeName>
    <alternativeName>
        <fullName evidence="8">tRNA(guanine-26,N(2)-N(2)) methyltransferase</fullName>
    </alternativeName>
    <alternativeName>
        <fullName evidence="8">tRNA(m(2,2)G26)dimethyltransferase</fullName>
    </alternativeName>
</protein>
<evidence type="ECO:0000256" key="7">
    <source>
        <dbReference type="ARBA" id="ARBA00039099"/>
    </source>
</evidence>
<evidence type="ECO:0000313" key="10">
    <source>
        <dbReference type="EMBL" id="ABM80326.1"/>
    </source>
</evidence>
<dbReference type="EMBL" id="CP000493">
    <property type="protein sequence ID" value="ABM80326.1"/>
    <property type="molecule type" value="Genomic_DNA"/>
</dbReference>
<evidence type="ECO:0000256" key="4">
    <source>
        <dbReference type="ARBA" id="ARBA00022691"/>
    </source>
</evidence>
<dbReference type="FunFam" id="3.30.56.70:FF:000001">
    <property type="entry name" value="tRNA (guanine(26)-N(2))-dimethyltransferase"/>
    <property type="match status" value="1"/>
</dbReference>
<evidence type="ECO:0000256" key="3">
    <source>
        <dbReference type="ARBA" id="ARBA00022679"/>
    </source>
</evidence>
<comment type="similarity">
    <text evidence="8 9">Belongs to the class I-like SAM-binding methyltransferase superfamily. Trm1 family.</text>
</comment>
<evidence type="ECO:0000256" key="8">
    <source>
        <dbReference type="HAMAP-Rule" id="MF_00290"/>
    </source>
</evidence>
<dbReference type="OrthoDB" id="372177at2157"/>
<keyword evidence="5 8" id="KW-0819">tRNA processing</keyword>
<comment type="catalytic activity">
    <reaction evidence="8">
        <text>guanosine(26) in tRNA + 2 S-adenosyl-L-methionine = N(2)-dimethylguanosine(26) in tRNA + 2 S-adenosyl-L-homocysteine + 2 H(+)</text>
        <dbReference type="Rhea" id="RHEA:43140"/>
        <dbReference type="Rhea" id="RHEA-COMP:10359"/>
        <dbReference type="Rhea" id="RHEA-COMP:10360"/>
        <dbReference type="ChEBI" id="CHEBI:15378"/>
        <dbReference type="ChEBI" id="CHEBI:57856"/>
        <dbReference type="ChEBI" id="CHEBI:59789"/>
        <dbReference type="ChEBI" id="CHEBI:74269"/>
        <dbReference type="ChEBI" id="CHEBI:74513"/>
        <dbReference type="EC" id="2.1.1.216"/>
    </reaction>
</comment>
<accession>A2BK15</accession>
<keyword evidence="6 8" id="KW-0694">RNA-binding</keyword>
<name>A2BK15_HYPBU</name>
<feature type="binding site" evidence="8">
    <location>
        <position position="263"/>
    </location>
    <ligand>
        <name>Zn(2+)</name>
        <dbReference type="ChEBI" id="CHEBI:29105"/>
    </ligand>
</feature>
<keyword evidence="8" id="KW-0862">Zinc</keyword>
<feature type="binding site" evidence="8">
    <location>
        <position position="124"/>
    </location>
    <ligand>
        <name>S-adenosyl-L-methionine</name>
        <dbReference type="ChEBI" id="CHEBI:59789"/>
    </ligand>
</feature>
<evidence type="ECO:0000256" key="9">
    <source>
        <dbReference type="PROSITE-ProRule" id="PRU00958"/>
    </source>
</evidence>
<evidence type="ECO:0000313" key="11">
    <source>
        <dbReference type="Proteomes" id="UP000002593"/>
    </source>
</evidence>
<dbReference type="GO" id="GO:0160104">
    <property type="term" value="F:tRNA (guanine(26)-N2)-dimethyltransferase activity"/>
    <property type="evidence" value="ECO:0007669"/>
    <property type="project" value="UniProtKB-UniRule"/>
</dbReference>
<keyword evidence="4 8" id="KW-0949">S-adenosyl-L-methionine</keyword>
<dbReference type="RefSeq" id="WP_011821644.1">
    <property type="nucleotide sequence ID" value="NC_008818.1"/>
</dbReference>
<sequence length="396" mass="44965">MDVGFPVRVVREGGVEIVVPDMDVYRRPNGVYEPAWAPVFYNPRMAFNRDIAVVFARTYARLRGLDKLVVVEPLAGSGVRAVRYAVEAGAIVFASDIDSDAVYLSRVNAERNKVSERVRVEKADANEFMARLPRMGVKPTIIDIDPFGSPAPFLDTAIQALRPRGVLAVTATDTAPLSGTHPRALRRRYDVRPGRLAWEKEQAVRILAGYIIRRAAAHEYGVRILLAYYVDYYVRIYAELWRGAGRADKSLEQLGYGAYCYSCGYTSLASNPLERCPYCQAQLGIVGPLYIGKLCDESFIEEMLREAEKMWDILAEPDRVVKLLEQLLKECDIVKPYYRLDKLCSILRMNMPKMNTVVEELRNRGYNATRTHFDPRGFKTNAPHWAVVKMLLETRR</sequence>
<dbReference type="CDD" id="cd02440">
    <property type="entry name" value="AdoMet_MTases"/>
    <property type="match status" value="1"/>
</dbReference>
<dbReference type="Gene3D" id="3.40.50.150">
    <property type="entry name" value="Vaccinia Virus protein VP39"/>
    <property type="match status" value="1"/>
</dbReference>
<dbReference type="GO" id="GO:0000049">
    <property type="term" value="F:tRNA binding"/>
    <property type="evidence" value="ECO:0007669"/>
    <property type="project" value="UniProtKB-UniRule"/>
</dbReference>
<dbReference type="GO" id="GO:0046872">
    <property type="term" value="F:metal ion binding"/>
    <property type="evidence" value="ECO:0007669"/>
    <property type="project" value="UniProtKB-KW"/>
</dbReference>
<dbReference type="HOGENOM" id="CLU_010862_5_1_2"/>
<feature type="binding site" evidence="8">
    <location>
        <position position="279"/>
    </location>
    <ligand>
        <name>Zn(2+)</name>
        <dbReference type="ChEBI" id="CHEBI:29105"/>
    </ligand>
</feature>
<dbReference type="eggNOG" id="arCOG01219">
    <property type="taxonomic scope" value="Archaea"/>
</dbReference>
<feature type="binding site" evidence="8">
    <location>
        <position position="49"/>
    </location>
    <ligand>
        <name>S-adenosyl-L-methionine</name>
        <dbReference type="ChEBI" id="CHEBI:59789"/>
    </ligand>
</feature>
<evidence type="ECO:0000256" key="5">
    <source>
        <dbReference type="ARBA" id="ARBA00022694"/>
    </source>
</evidence>
<dbReference type="Gene3D" id="3.30.56.70">
    <property type="entry name" value="N2,N2-dimethylguanosine tRNA methyltransferase, C-terminal domain"/>
    <property type="match status" value="1"/>
</dbReference>
<feature type="binding site" evidence="8">
    <location>
        <position position="260"/>
    </location>
    <ligand>
        <name>Zn(2+)</name>
        <dbReference type="ChEBI" id="CHEBI:29105"/>
    </ligand>
</feature>
<dbReference type="GeneID" id="4782654"/>
<dbReference type="KEGG" id="hbu:Hbut_0460"/>
<evidence type="ECO:0000256" key="2">
    <source>
        <dbReference type="ARBA" id="ARBA00022603"/>
    </source>
</evidence>
<dbReference type="SUPFAM" id="SSF53335">
    <property type="entry name" value="S-adenosyl-L-methionine-dependent methyltransferases"/>
    <property type="match status" value="1"/>
</dbReference>
<keyword evidence="3 8" id="KW-0808">Transferase</keyword>
<dbReference type="PANTHER" id="PTHR10631:SF3">
    <property type="entry name" value="TRNA (GUANINE(26)-N(2))-DIMETHYLTRANSFERASE"/>
    <property type="match status" value="1"/>
</dbReference>
<keyword evidence="8" id="KW-0479">Metal-binding</keyword>
<dbReference type="GO" id="GO:0002940">
    <property type="term" value="P:tRNA N2-guanine methylation"/>
    <property type="evidence" value="ECO:0007669"/>
    <property type="project" value="TreeGrafter"/>
</dbReference>
<dbReference type="EnsemblBacteria" id="ABM80326">
    <property type="protein sequence ID" value="ABM80326"/>
    <property type="gene ID" value="Hbut_0460"/>
</dbReference>
<dbReference type="InterPro" id="IPR022923">
    <property type="entry name" value="TRM1_arc_bac"/>
</dbReference>
<dbReference type="HAMAP" id="MF_00290">
    <property type="entry name" value="tRNA_dimethyltr_TRM1"/>
    <property type="match status" value="1"/>
</dbReference>
<reference evidence="10 11" key="1">
    <citation type="journal article" date="2007" name="Archaea">
        <title>The genome of Hyperthermus butylicus: a sulfur-reducing, peptide fermenting, neutrophilic Crenarchaeote growing up to 108 degrees C.</title>
        <authorList>
            <person name="Brugger K."/>
            <person name="Chen L."/>
            <person name="Stark M."/>
            <person name="Zibat A."/>
            <person name="Redder P."/>
            <person name="Ruepp A."/>
            <person name="Awayez M."/>
            <person name="She Q."/>
            <person name="Garrett R.A."/>
            <person name="Klenk H.P."/>
        </authorList>
    </citation>
    <scope>NUCLEOTIDE SEQUENCE [LARGE SCALE GENOMIC DNA]</scope>
    <source>
        <strain evidence="11">DSM 5456 / JCM 9403 / PLM1-5</strain>
    </source>
</reference>
<gene>
    <name evidence="8" type="primary">trm1</name>
    <name evidence="10" type="ordered locus">Hbut_0460</name>
</gene>
<proteinExistence type="inferred from homology"/>
<dbReference type="EC" id="2.1.1.216" evidence="7 8"/>
<evidence type="ECO:0000256" key="1">
    <source>
        <dbReference type="ARBA" id="ARBA00022555"/>
    </source>
</evidence>
<feature type="binding site" evidence="8">
    <location>
        <position position="96"/>
    </location>
    <ligand>
        <name>S-adenosyl-L-methionine</name>
        <dbReference type="ChEBI" id="CHEBI:59789"/>
    </ligand>
</feature>
<feature type="binding site" evidence="8">
    <location>
        <position position="276"/>
    </location>
    <ligand>
        <name>Zn(2+)</name>
        <dbReference type="ChEBI" id="CHEBI:29105"/>
    </ligand>
</feature>
<dbReference type="PROSITE" id="PS51626">
    <property type="entry name" value="SAM_MT_TRM1"/>
    <property type="match status" value="1"/>
</dbReference>
<dbReference type="Proteomes" id="UP000002593">
    <property type="component" value="Chromosome"/>
</dbReference>
<feature type="binding site" evidence="8">
    <location>
        <position position="80"/>
    </location>
    <ligand>
        <name>S-adenosyl-L-methionine</name>
        <dbReference type="ChEBI" id="CHEBI:59789"/>
    </ligand>
</feature>
<dbReference type="InterPro" id="IPR042296">
    <property type="entry name" value="tRNA_met_Trm1_C"/>
</dbReference>
<feature type="binding site" evidence="8">
    <location>
        <position position="125"/>
    </location>
    <ligand>
        <name>S-adenosyl-L-methionine</name>
        <dbReference type="ChEBI" id="CHEBI:59789"/>
    </ligand>
</feature>
<evidence type="ECO:0000256" key="6">
    <source>
        <dbReference type="ARBA" id="ARBA00022884"/>
    </source>
</evidence>
<dbReference type="NCBIfam" id="TIGR00308">
    <property type="entry name" value="TRM1"/>
    <property type="match status" value="1"/>
</dbReference>
<dbReference type="AlphaFoldDB" id="A2BK15"/>
<keyword evidence="11" id="KW-1185">Reference proteome</keyword>
<dbReference type="InterPro" id="IPR002905">
    <property type="entry name" value="Trm1"/>
</dbReference>
<dbReference type="PANTHER" id="PTHR10631">
    <property type="entry name" value="N 2 ,N 2 -DIMETHYLGUANOSINE TRNA METHYLTRANSFERASE"/>
    <property type="match status" value="1"/>
</dbReference>
<dbReference type="InterPro" id="IPR029063">
    <property type="entry name" value="SAM-dependent_MTases_sf"/>
</dbReference>
<keyword evidence="1 8" id="KW-0820">tRNA-binding</keyword>
<organism evidence="10 11">
    <name type="scientific">Hyperthermus butylicus (strain DSM 5456 / JCM 9403 / PLM1-5)</name>
    <dbReference type="NCBI Taxonomy" id="415426"/>
    <lineage>
        <taxon>Archaea</taxon>
        <taxon>Thermoproteota</taxon>
        <taxon>Thermoprotei</taxon>
        <taxon>Desulfurococcales</taxon>
        <taxon>Pyrodictiaceae</taxon>
        <taxon>Hyperthermus</taxon>
    </lineage>
</organism>
<comment type="function">
    <text evidence="8">Dimethylates a single guanine residue at position 26 of a number of tRNAs using S-adenosyl-L-methionine as donor of the methyl groups.</text>
</comment>
<dbReference type="STRING" id="415426.Hbut_0460"/>